<dbReference type="GO" id="GO:0031966">
    <property type="term" value="C:mitochondrial membrane"/>
    <property type="evidence" value="ECO:0007669"/>
    <property type="project" value="UniProtKB-SubCell"/>
</dbReference>
<feature type="transmembrane region" description="Helical" evidence="7">
    <location>
        <begin position="6"/>
        <end position="27"/>
    </location>
</feature>
<dbReference type="AlphaFoldDB" id="A0A679EJN0"/>
<evidence type="ECO:0000256" key="5">
    <source>
        <dbReference type="ARBA" id="ARBA00023136"/>
    </source>
</evidence>
<proteinExistence type="predicted"/>
<comment type="subcellular location">
    <subcellularLocation>
        <location evidence="1">Mitochondrion membrane</location>
    </subcellularLocation>
</comment>
<keyword evidence="2 7" id="KW-0812">Transmembrane</keyword>
<evidence type="ECO:0000256" key="1">
    <source>
        <dbReference type="ARBA" id="ARBA00004325"/>
    </source>
</evidence>
<geneLocation type="mitochondrion" evidence="9"/>
<gene>
    <name evidence="9" type="primary">atp8</name>
</gene>
<dbReference type="EMBL" id="LC515367">
    <property type="protein sequence ID" value="BBQ05323.1"/>
    <property type="molecule type" value="Genomic_DNA"/>
</dbReference>
<sequence>MPQLDLATYMTQFVWFSAAFLLFYFWMTFEYLPALKRTFGIRAAYTAATDTESENPYEAEKLAHQAGVNKDLESAFAGTRSLYGRADQEAAAWMEANRANLAGASLEKAHAAYVEALTYTQGESHLFEAILKGEEAAGGAEESYEYKA</sequence>
<reference evidence="9" key="1">
    <citation type="submission" date="2019-12" db="EMBL/GenBank/DDBJ databases">
        <title>Mitochondrial genomes of Hemiarma marina and Leucocryptos marina revised the evolution of cytochrome c maturation in Cryptista.</title>
        <authorList>
            <person name="Nishimura Y."/>
            <person name="Kume K."/>
            <person name="Sonehara K."/>
            <person name="Tanifuji G."/>
            <person name="Shiratori T."/>
            <person name="Ishida K."/>
            <person name="Hashimoto T."/>
            <person name="Inagaki Y."/>
            <person name="Ohkuma M."/>
        </authorList>
    </citation>
    <scope>NUCLEOTIDE SEQUENCE</scope>
    <source>
        <strain evidence="9">SRT149</strain>
    </source>
</reference>
<evidence type="ECO:0000259" key="8">
    <source>
        <dbReference type="Pfam" id="PF02326"/>
    </source>
</evidence>
<protein>
    <submittedName>
        <fullName evidence="9">ATP synthase subunit 8</fullName>
    </submittedName>
</protein>
<keyword evidence="4 9" id="KW-0496">Mitochondrion</keyword>
<organism evidence="9">
    <name type="scientific">Hemiarma marina</name>
    <dbReference type="NCBI Taxonomy" id="1848298"/>
    <lineage>
        <taxon>Eukaryota</taxon>
        <taxon>Cryptophyceae</taxon>
        <taxon>Cyathomonadacea</taxon>
        <taxon>Goniomonadaceae</taxon>
    </lineage>
</organism>
<evidence type="ECO:0000256" key="2">
    <source>
        <dbReference type="ARBA" id="ARBA00022692"/>
    </source>
</evidence>
<dbReference type="InterPro" id="IPR003319">
    <property type="entry name" value="YMF19-like_N"/>
</dbReference>
<evidence type="ECO:0000256" key="7">
    <source>
        <dbReference type="SAM" id="Phobius"/>
    </source>
</evidence>
<keyword evidence="3 7" id="KW-1133">Transmembrane helix</keyword>
<evidence type="ECO:0000256" key="6">
    <source>
        <dbReference type="ARBA" id="ARBA00023310"/>
    </source>
</evidence>
<name>A0A679EJN0_9CRYP</name>
<feature type="domain" description="ATP synthase YMF19-like N-terminal" evidence="8">
    <location>
        <begin position="2"/>
        <end position="65"/>
    </location>
</feature>
<evidence type="ECO:0000256" key="3">
    <source>
        <dbReference type="ARBA" id="ARBA00022989"/>
    </source>
</evidence>
<accession>A0A679EJN0</accession>
<dbReference type="Pfam" id="PF02326">
    <property type="entry name" value="YMF19"/>
    <property type="match status" value="1"/>
</dbReference>
<evidence type="ECO:0000256" key="4">
    <source>
        <dbReference type="ARBA" id="ARBA00023128"/>
    </source>
</evidence>
<evidence type="ECO:0000313" key="9">
    <source>
        <dbReference type="EMBL" id="BBQ05323.1"/>
    </source>
</evidence>
<keyword evidence="5 7" id="KW-0472">Membrane</keyword>
<dbReference type="GO" id="GO:0006754">
    <property type="term" value="P:ATP biosynthetic process"/>
    <property type="evidence" value="ECO:0007669"/>
    <property type="project" value="UniProtKB-KW"/>
</dbReference>
<keyword evidence="6" id="KW-0066">ATP synthesis</keyword>